<evidence type="ECO:0000256" key="4">
    <source>
        <dbReference type="ARBA" id="ARBA00023136"/>
    </source>
</evidence>
<dbReference type="GO" id="GO:0004930">
    <property type="term" value="F:G protein-coupled receptor activity"/>
    <property type="evidence" value="ECO:0007669"/>
    <property type="project" value="TreeGrafter"/>
</dbReference>
<comment type="caution">
    <text evidence="7">The sequence shown here is derived from an EMBL/GenBank/DDBJ whole genome shotgun (WGS) entry which is preliminary data.</text>
</comment>
<protein>
    <recommendedName>
        <fullName evidence="9">G-protein coupled receptors family 2 profile 2 domain-containing protein</fullName>
    </recommendedName>
</protein>
<feature type="transmembrane region" description="Helical" evidence="6">
    <location>
        <begin position="184"/>
        <end position="207"/>
    </location>
</feature>
<name>A0AAD7BIA9_MYCRO</name>
<sequence length="419" mass="45803">MSTPHNPSPLSIQIDHVPAHRPALSSIQRSNPGLTLGTVIPGIFLSTLLLSSIAYLACKRVSRRYLDRVSFRLLAWALVADLIFMVLIPLNMQEYPRGCGPNTFLSMLLTMFAACMGFCMALNLQLVLIHGVNGNSMEKYYIIYSCFFSLACNIPPFVVGEYGWTGPSGHCWQRNPSLPVPVQLAWLIGTQSFWLLLMSAGELFSFLKTFNYMMRQELKFRRLKRDMPSDTSPNSGQVIRQAPIVKYRSTILRIGLYPLISCFFSIMSTVLSVFATHRGSPNEKLVPLLRLLVFIFRPVVYVLLASTDPGFLCAINALRPAPPPAAEPTASQDAPFTTSATAPSGPAPPPKYPKRFSQTHRAVVFVALGNSKARRGSAANDAESIVSKEAAGIARHGAGAGGDPEIQIVEDDGSIAGQL</sequence>
<keyword evidence="3 6" id="KW-1133">Transmembrane helix</keyword>
<evidence type="ECO:0008006" key="9">
    <source>
        <dbReference type="Google" id="ProtNLM"/>
    </source>
</evidence>
<keyword evidence="2 6" id="KW-0812">Transmembrane</keyword>
<dbReference type="EMBL" id="JARKIE010000662">
    <property type="protein sequence ID" value="KAJ7621818.1"/>
    <property type="molecule type" value="Genomic_DNA"/>
</dbReference>
<reference evidence="7" key="1">
    <citation type="submission" date="2023-03" db="EMBL/GenBank/DDBJ databases">
        <title>Massive genome expansion in bonnet fungi (Mycena s.s.) driven by repeated elements and novel gene families across ecological guilds.</title>
        <authorList>
            <consortium name="Lawrence Berkeley National Laboratory"/>
            <person name="Harder C.B."/>
            <person name="Miyauchi S."/>
            <person name="Viragh M."/>
            <person name="Kuo A."/>
            <person name="Thoen E."/>
            <person name="Andreopoulos B."/>
            <person name="Lu D."/>
            <person name="Skrede I."/>
            <person name="Drula E."/>
            <person name="Henrissat B."/>
            <person name="Morin E."/>
            <person name="Kohler A."/>
            <person name="Barry K."/>
            <person name="LaButti K."/>
            <person name="Morin E."/>
            <person name="Salamov A."/>
            <person name="Lipzen A."/>
            <person name="Mereny Z."/>
            <person name="Hegedus B."/>
            <person name="Baldrian P."/>
            <person name="Stursova M."/>
            <person name="Weitz H."/>
            <person name="Taylor A."/>
            <person name="Grigoriev I.V."/>
            <person name="Nagy L.G."/>
            <person name="Martin F."/>
            <person name="Kauserud H."/>
        </authorList>
    </citation>
    <scope>NUCLEOTIDE SEQUENCE</scope>
    <source>
        <strain evidence="7">CBHHK067</strain>
    </source>
</reference>
<evidence type="ECO:0000256" key="6">
    <source>
        <dbReference type="SAM" id="Phobius"/>
    </source>
</evidence>
<accession>A0AAD7BIA9</accession>
<organism evidence="7 8">
    <name type="scientific">Mycena rosella</name>
    <name type="common">Pink bonnet</name>
    <name type="synonym">Agaricus rosellus</name>
    <dbReference type="NCBI Taxonomy" id="1033263"/>
    <lineage>
        <taxon>Eukaryota</taxon>
        <taxon>Fungi</taxon>
        <taxon>Dikarya</taxon>
        <taxon>Basidiomycota</taxon>
        <taxon>Agaricomycotina</taxon>
        <taxon>Agaricomycetes</taxon>
        <taxon>Agaricomycetidae</taxon>
        <taxon>Agaricales</taxon>
        <taxon>Marasmiineae</taxon>
        <taxon>Mycenaceae</taxon>
        <taxon>Mycena</taxon>
    </lineage>
</organism>
<comment type="subcellular location">
    <subcellularLocation>
        <location evidence="1">Membrane</location>
        <topology evidence="1">Multi-pass membrane protein</topology>
    </subcellularLocation>
</comment>
<dbReference type="PANTHER" id="PTHR23112:SF0">
    <property type="entry name" value="TRANSMEMBRANE PROTEIN 116"/>
    <property type="match status" value="1"/>
</dbReference>
<feature type="transmembrane region" description="Helical" evidence="6">
    <location>
        <begin position="141"/>
        <end position="164"/>
    </location>
</feature>
<evidence type="ECO:0000256" key="3">
    <source>
        <dbReference type="ARBA" id="ARBA00022989"/>
    </source>
</evidence>
<keyword evidence="8" id="KW-1185">Reference proteome</keyword>
<feature type="transmembrane region" description="Helical" evidence="6">
    <location>
        <begin position="69"/>
        <end position="92"/>
    </location>
</feature>
<dbReference type="AlphaFoldDB" id="A0AAD7BIA9"/>
<feature type="region of interest" description="Disordered" evidence="5">
    <location>
        <begin position="396"/>
        <end position="419"/>
    </location>
</feature>
<dbReference type="PANTHER" id="PTHR23112">
    <property type="entry name" value="G PROTEIN-COUPLED RECEPTOR 157-RELATED"/>
    <property type="match status" value="1"/>
</dbReference>
<evidence type="ECO:0000313" key="8">
    <source>
        <dbReference type="Proteomes" id="UP001221757"/>
    </source>
</evidence>
<evidence type="ECO:0000313" key="7">
    <source>
        <dbReference type="EMBL" id="KAJ7621818.1"/>
    </source>
</evidence>
<feature type="compositionally biased region" description="Low complexity" evidence="5">
    <location>
        <begin position="327"/>
        <end position="344"/>
    </location>
</feature>
<proteinExistence type="predicted"/>
<keyword evidence="4 6" id="KW-0472">Membrane</keyword>
<dbReference type="GO" id="GO:0005886">
    <property type="term" value="C:plasma membrane"/>
    <property type="evidence" value="ECO:0007669"/>
    <property type="project" value="TreeGrafter"/>
</dbReference>
<feature type="transmembrane region" description="Helical" evidence="6">
    <location>
        <begin position="256"/>
        <end position="275"/>
    </location>
</feature>
<feature type="transmembrane region" description="Helical" evidence="6">
    <location>
        <begin position="104"/>
        <end position="129"/>
    </location>
</feature>
<feature type="transmembrane region" description="Helical" evidence="6">
    <location>
        <begin position="287"/>
        <end position="304"/>
    </location>
</feature>
<feature type="transmembrane region" description="Helical" evidence="6">
    <location>
        <begin position="34"/>
        <end position="57"/>
    </location>
</feature>
<dbReference type="Proteomes" id="UP001221757">
    <property type="component" value="Unassembled WGS sequence"/>
</dbReference>
<evidence type="ECO:0000256" key="2">
    <source>
        <dbReference type="ARBA" id="ARBA00022692"/>
    </source>
</evidence>
<gene>
    <name evidence="7" type="ORF">B0H17DRAFT_1219299</name>
</gene>
<dbReference type="Gene3D" id="1.20.1070.10">
    <property type="entry name" value="Rhodopsin 7-helix transmembrane proteins"/>
    <property type="match status" value="1"/>
</dbReference>
<evidence type="ECO:0000256" key="5">
    <source>
        <dbReference type="SAM" id="MobiDB-lite"/>
    </source>
</evidence>
<feature type="region of interest" description="Disordered" evidence="5">
    <location>
        <begin position="323"/>
        <end position="353"/>
    </location>
</feature>
<evidence type="ECO:0000256" key="1">
    <source>
        <dbReference type="ARBA" id="ARBA00004141"/>
    </source>
</evidence>
<dbReference type="GO" id="GO:0007189">
    <property type="term" value="P:adenylate cyclase-activating G protein-coupled receptor signaling pathway"/>
    <property type="evidence" value="ECO:0007669"/>
    <property type="project" value="TreeGrafter"/>
</dbReference>